<dbReference type="CDD" id="cd00170">
    <property type="entry name" value="SEC14"/>
    <property type="match status" value="1"/>
</dbReference>
<sequence>LLLQVSIRSAETVPGQISFIVQTFALLCLRFSTLPPMATIDFGIDLPDELNTEINLNRWLTGWQCDVEKIRPVLQSYVENRRAAGFDDPQFLKNFTENQYIKKVLPLTSISTTPMVVNEKDNSIVVINRLGGVDHHKVTLATTPRELLMFYFTIAEYFYQQVLEQEKRSGKPSGITLIYDYEGFNLLEYANPRSPTMQLFSLGAMLLQDYYCELLTAFYLVNASSWIKVILGIAKKLLHPRTLGKVHFITGDHMKEELPKRISLNALPVEYGGNWTECGPNVDPRTCCSVNKPITDELYFKPSIFPNKSRVWIPPNKKYCAVVTVTKGGCTLKWQFFVSSAVSFAVSYKDGEESRLLLPRLVICTPHGEKLPEEGSIFCDGTGKYALEFWNVSSTFFSLRLDLAYSLSESVSEDITRVEPGSYLNLSFTDTL</sequence>
<dbReference type="InterPro" id="IPR001251">
    <property type="entry name" value="CRAL-TRIO_dom"/>
</dbReference>
<dbReference type="Proteomes" id="UP000030758">
    <property type="component" value="Unassembled WGS sequence"/>
</dbReference>
<evidence type="ECO:0000259" key="1">
    <source>
        <dbReference type="PROSITE" id="PS50191"/>
    </source>
</evidence>
<protein>
    <recommendedName>
        <fullName evidence="1">CRAL-TRIO domain-containing protein</fullName>
    </recommendedName>
</protein>
<gene>
    <name evidence="2" type="ORF">M513_00780</name>
    <name evidence="3" type="ORF">M514_00780</name>
</gene>
<dbReference type="AlphaFoldDB" id="A0A085MMV8"/>
<name>A0A085MMV8_9BILA</name>
<dbReference type="SMART" id="SM00516">
    <property type="entry name" value="SEC14"/>
    <property type="match status" value="1"/>
</dbReference>
<accession>A0A085MMV8</accession>
<organism evidence="2 4">
    <name type="scientific">Trichuris suis</name>
    <name type="common">pig whipworm</name>
    <dbReference type="NCBI Taxonomy" id="68888"/>
    <lineage>
        <taxon>Eukaryota</taxon>
        <taxon>Metazoa</taxon>
        <taxon>Ecdysozoa</taxon>
        <taxon>Nematoda</taxon>
        <taxon>Enoplea</taxon>
        <taxon>Dorylaimia</taxon>
        <taxon>Trichinellida</taxon>
        <taxon>Trichuridae</taxon>
        <taxon>Trichuris</taxon>
    </lineage>
</organism>
<feature type="domain" description="CRAL-TRIO" evidence="1">
    <location>
        <begin position="97"/>
        <end position="279"/>
    </location>
</feature>
<evidence type="ECO:0000313" key="2">
    <source>
        <dbReference type="EMBL" id="KFD58554.1"/>
    </source>
</evidence>
<keyword evidence="4" id="KW-1185">Reference proteome</keyword>
<dbReference type="GO" id="GO:0005737">
    <property type="term" value="C:cytoplasm"/>
    <property type="evidence" value="ECO:0007669"/>
    <property type="project" value="TreeGrafter"/>
</dbReference>
<dbReference type="Pfam" id="PF00650">
    <property type="entry name" value="CRAL_TRIO"/>
    <property type="match status" value="1"/>
</dbReference>
<dbReference type="SUPFAM" id="SSF101576">
    <property type="entry name" value="Supernatant protein factor (SPF), C-terminal domain"/>
    <property type="match status" value="1"/>
</dbReference>
<dbReference type="InterPro" id="IPR051064">
    <property type="entry name" value="SEC14/CRAL-TRIO_domain"/>
</dbReference>
<dbReference type="InterPro" id="IPR036865">
    <property type="entry name" value="CRAL-TRIO_dom_sf"/>
</dbReference>
<dbReference type="Gene3D" id="2.60.120.680">
    <property type="entry name" value="GOLD domain"/>
    <property type="match status" value="1"/>
</dbReference>
<evidence type="ECO:0000313" key="3">
    <source>
        <dbReference type="EMBL" id="KFD66071.1"/>
    </source>
</evidence>
<dbReference type="InterPro" id="IPR036598">
    <property type="entry name" value="GOLD_dom_sf"/>
</dbReference>
<reference evidence="2 4" key="1">
    <citation type="journal article" date="2014" name="Nat. Genet.">
        <title>Genome and transcriptome of the porcine whipworm Trichuris suis.</title>
        <authorList>
            <person name="Jex A.R."/>
            <person name="Nejsum P."/>
            <person name="Schwarz E.M."/>
            <person name="Hu L."/>
            <person name="Young N.D."/>
            <person name="Hall R.S."/>
            <person name="Korhonen P.K."/>
            <person name="Liao S."/>
            <person name="Thamsborg S."/>
            <person name="Xia J."/>
            <person name="Xu P."/>
            <person name="Wang S."/>
            <person name="Scheerlinck J.P."/>
            <person name="Hofmann A."/>
            <person name="Sternberg P.W."/>
            <person name="Wang J."/>
            <person name="Gasser R.B."/>
        </authorList>
    </citation>
    <scope>NUCLEOTIDE SEQUENCE [LARGE SCALE GENOMIC DNA]</scope>
    <source>
        <strain evidence="3">DCEP-RM93F</strain>
        <strain evidence="2">DCEP-RM93M</strain>
    </source>
</reference>
<dbReference type="EMBL" id="KL367528">
    <property type="protein sequence ID" value="KFD66071.1"/>
    <property type="molecule type" value="Genomic_DNA"/>
</dbReference>
<dbReference type="Gene3D" id="3.40.525.10">
    <property type="entry name" value="CRAL-TRIO lipid binding domain"/>
    <property type="match status" value="1"/>
</dbReference>
<dbReference type="EMBL" id="KL363184">
    <property type="protein sequence ID" value="KFD58554.1"/>
    <property type="molecule type" value="Genomic_DNA"/>
</dbReference>
<dbReference type="PROSITE" id="PS50191">
    <property type="entry name" value="CRAL_TRIO"/>
    <property type="match status" value="1"/>
</dbReference>
<evidence type="ECO:0000313" key="4">
    <source>
        <dbReference type="Proteomes" id="UP000030764"/>
    </source>
</evidence>
<proteinExistence type="predicted"/>
<dbReference type="PANTHER" id="PTHR23324:SF87">
    <property type="entry name" value="CRAL-TRIO DOMAIN-CONTAINING PROTEIN C34C12.6"/>
    <property type="match status" value="1"/>
</dbReference>
<dbReference type="PANTHER" id="PTHR23324">
    <property type="entry name" value="SEC14 RELATED PROTEIN"/>
    <property type="match status" value="1"/>
</dbReference>
<dbReference type="SUPFAM" id="SSF52087">
    <property type="entry name" value="CRAL/TRIO domain"/>
    <property type="match status" value="1"/>
</dbReference>
<dbReference type="Proteomes" id="UP000030764">
    <property type="component" value="Unassembled WGS sequence"/>
</dbReference>
<feature type="non-terminal residue" evidence="2">
    <location>
        <position position="1"/>
    </location>
</feature>